<dbReference type="PROSITE" id="PS00463">
    <property type="entry name" value="ZN2_CY6_FUNGAL_1"/>
    <property type="match status" value="1"/>
</dbReference>
<gene>
    <name evidence="9" type="ORF">EDD36DRAFT_201514</name>
</gene>
<organism evidence="9 10">
    <name type="scientific">Exophiala viscosa</name>
    <dbReference type="NCBI Taxonomy" id="2486360"/>
    <lineage>
        <taxon>Eukaryota</taxon>
        <taxon>Fungi</taxon>
        <taxon>Dikarya</taxon>
        <taxon>Ascomycota</taxon>
        <taxon>Pezizomycotina</taxon>
        <taxon>Eurotiomycetes</taxon>
        <taxon>Chaetothyriomycetidae</taxon>
        <taxon>Chaetothyriales</taxon>
        <taxon>Herpotrichiellaceae</taxon>
        <taxon>Exophiala</taxon>
    </lineage>
</organism>
<evidence type="ECO:0000313" key="9">
    <source>
        <dbReference type="EMBL" id="KAI1613606.1"/>
    </source>
</evidence>
<dbReference type="PROSITE" id="PS50048">
    <property type="entry name" value="ZN2_CY6_FUNGAL_2"/>
    <property type="match status" value="1"/>
</dbReference>
<keyword evidence="3" id="KW-0238">DNA-binding</keyword>
<feature type="coiled-coil region" evidence="6">
    <location>
        <begin position="126"/>
        <end position="153"/>
    </location>
</feature>
<proteinExistence type="predicted"/>
<dbReference type="SMART" id="SM00066">
    <property type="entry name" value="GAL4"/>
    <property type="match status" value="1"/>
</dbReference>
<dbReference type="Gene3D" id="4.10.240.10">
    <property type="entry name" value="Zn(2)-C6 fungal-type DNA-binding domain"/>
    <property type="match status" value="1"/>
</dbReference>
<feature type="region of interest" description="Disordered" evidence="7">
    <location>
        <begin position="645"/>
        <end position="684"/>
    </location>
</feature>
<evidence type="ECO:0000256" key="5">
    <source>
        <dbReference type="ARBA" id="ARBA00023242"/>
    </source>
</evidence>
<sequence length="699" mass="77358">MSADPSSSALASIGRTGHACVQCRSRKQKCGGITYAVKCRTCTTRKVKCSFEDEVKDPRYNPYLRLRSSPSPAVSLEQGEPDEGHFAHLASASAPSINHLAPFDGGNAQALLSSVPAAPAIPSSINDGLAKEVDSLKSRIADLEKGLSTAQKSHDENIGTPRSRALTSFMLPPDVGSSHQGYQVAPEASLGSISSNGFSSPQGVVITDGPLKTVNNFQKDIPLDFQSQDPIARSIVTQGEAHVMFRLFFSSCHSNAPFLDVGMDSDVDRVRSTSVLLFLAILCVGARFWSASSKTPCWLHPRYPELIRLLDAEVMRVTLRPGPDDQKLETVQALMLCAHWIPFDLAADRKRYRSRFSEGGAWQCLGLAIRWATSLALERSCHVPFQRPETVTRTDVRRFRTMLYLIESDHYLALSARRSSHLNPEPLHAVLDTFLQGNYVQDTDIRLASLFRTAYGAHFTGCRPTTIESVEAFDKDVQLIEQHFASSPGDRSRDSLAQHFPFTSLRWYRLSYACAFLDVTDLSQRSGKALTWALEWASQILLHLSRPPSLSPPNNMNIPAQLEPDPNVVNIMSFAIDHYLVVIAYAAFFLVSSWLSNSTDCDSSLQSGTSNMQLTDIHSEPPPSRPTVRHTAWGRCIQLLAFPAGRCRRPHPRGGQSSRRPSGTPLQPSAARNDRHHSVRQYAGTTYERRAECCDDRHQ</sequence>
<dbReference type="AlphaFoldDB" id="A0AAN6DWP3"/>
<comment type="caution">
    <text evidence="9">The sequence shown here is derived from an EMBL/GenBank/DDBJ whole genome shotgun (WGS) entry which is preliminary data.</text>
</comment>
<dbReference type="InterPro" id="IPR001138">
    <property type="entry name" value="Zn2Cys6_DnaBD"/>
</dbReference>
<evidence type="ECO:0000256" key="6">
    <source>
        <dbReference type="SAM" id="Coils"/>
    </source>
</evidence>
<dbReference type="GO" id="GO:0008270">
    <property type="term" value="F:zinc ion binding"/>
    <property type="evidence" value="ECO:0007669"/>
    <property type="project" value="InterPro"/>
</dbReference>
<evidence type="ECO:0000313" key="10">
    <source>
        <dbReference type="Proteomes" id="UP001203852"/>
    </source>
</evidence>
<feature type="compositionally biased region" description="Polar residues" evidence="7">
    <location>
        <begin position="655"/>
        <end position="667"/>
    </location>
</feature>
<dbReference type="CDD" id="cd00067">
    <property type="entry name" value="GAL4"/>
    <property type="match status" value="1"/>
</dbReference>
<evidence type="ECO:0000256" key="2">
    <source>
        <dbReference type="ARBA" id="ARBA00023015"/>
    </source>
</evidence>
<keyword evidence="6" id="KW-0175">Coiled coil</keyword>
<evidence type="ECO:0000256" key="4">
    <source>
        <dbReference type="ARBA" id="ARBA00023163"/>
    </source>
</evidence>
<dbReference type="Proteomes" id="UP001203852">
    <property type="component" value="Unassembled WGS sequence"/>
</dbReference>
<keyword evidence="4" id="KW-0804">Transcription</keyword>
<dbReference type="PANTHER" id="PTHR31845:SF17">
    <property type="entry name" value="ZN(II)2CYS6 TRANSCRIPTION FACTOR (EUROFUNG)"/>
    <property type="match status" value="1"/>
</dbReference>
<keyword evidence="10" id="KW-1185">Reference proteome</keyword>
<keyword evidence="2" id="KW-0805">Transcription regulation</keyword>
<dbReference type="PANTHER" id="PTHR31845">
    <property type="entry name" value="FINGER DOMAIN PROTEIN, PUTATIVE-RELATED"/>
    <property type="match status" value="1"/>
</dbReference>
<evidence type="ECO:0000256" key="1">
    <source>
        <dbReference type="ARBA" id="ARBA00004123"/>
    </source>
</evidence>
<dbReference type="GO" id="GO:0000976">
    <property type="term" value="F:transcription cis-regulatory region binding"/>
    <property type="evidence" value="ECO:0007669"/>
    <property type="project" value="TreeGrafter"/>
</dbReference>
<dbReference type="GO" id="GO:0000981">
    <property type="term" value="F:DNA-binding transcription factor activity, RNA polymerase II-specific"/>
    <property type="evidence" value="ECO:0007669"/>
    <property type="project" value="InterPro"/>
</dbReference>
<comment type="subcellular location">
    <subcellularLocation>
        <location evidence="1">Nucleus</location>
    </subcellularLocation>
</comment>
<dbReference type="GO" id="GO:0005634">
    <property type="term" value="C:nucleus"/>
    <property type="evidence" value="ECO:0007669"/>
    <property type="project" value="UniProtKB-SubCell"/>
</dbReference>
<dbReference type="EMBL" id="MU404353">
    <property type="protein sequence ID" value="KAI1613606.1"/>
    <property type="molecule type" value="Genomic_DNA"/>
</dbReference>
<name>A0AAN6DWP3_9EURO</name>
<evidence type="ECO:0000259" key="8">
    <source>
        <dbReference type="PROSITE" id="PS50048"/>
    </source>
</evidence>
<reference evidence="9" key="1">
    <citation type="journal article" date="2022" name="bioRxiv">
        <title>Deciphering the potential niche of two novel black yeast fungi from a biological soil crust based on their genomes, phenotypes, and melanin regulation.</title>
        <authorList>
            <consortium name="DOE Joint Genome Institute"/>
            <person name="Carr E.C."/>
            <person name="Barton Q."/>
            <person name="Grambo S."/>
            <person name="Sullivan M."/>
            <person name="Renfro C.M."/>
            <person name="Kuo A."/>
            <person name="Pangilinan J."/>
            <person name="Lipzen A."/>
            <person name="Keymanesh K."/>
            <person name="Savage E."/>
            <person name="Barry K."/>
            <person name="Grigoriev I.V."/>
            <person name="Riekhof W.R."/>
            <person name="Harris S.S."/>
        </authorList>
    </citation>
    <scope>NUCLEOTIDE SEQUENCE</scope>
    <source>
        <strain evidence="9">JF 03-4F</strain>
    </source>
</reference>
<protein>
    <recommendedName>
        <fullName evidence="8">Zn(2)-C6 fungal-type domain-containing protein</fullName>
    </recommendedName>
</protein>
<keyword evidence="5" id="KW-0539">Nucleus</keyword>
<accession>A0AAN6DWP3</accession>
<dbReference type="InterPro" id="IPR036864">
    <property type="entry name" value="Zn2-C6_fun-type_DNA-bd_sf"/>
</dbReference>
<evidence type="ECO:0000256" key="3">
    <source>
        <dbReference type="ARBA" id="ARBA00023125"/>
    </source>
</evidence>
<dbReference type="CDD" id="cd12148">
    <property type="entry name" value="fungal_TF_MHR"/>
    <property type="match status" value="1"/>
</dbReference>
<feature type="domain" description="Zn(2)-C6 fungal-type" evidence="8">
    <location>
        <begin position="19"/>
        <end position="51"/>
    </location>
</feature>
<dbReference type="InterPro" id="IPR051089">
    <property type="entry name" value="prtT"/>
</dbReference>
<evidence type="ECO:0000256" key="7">
    <source>
        <dbReference type="SAM" id="MobiDB-lite"/>
    </source>
</evidence>
<dbReference type="SUPFAM" id="SSF57701">
    <property type="entry name" value="Zn2/Cys6 DNA-binding domain"/>
    <property type="match status" value="1"/>
</dbReference>